<dbReference type="AlphaFoldDB" id="A0A6G1JUU0"/>
<organism evidence="8 9">
    <name type="scientific">Pleomassaria siparia CBS 279.74</name>
    <dbReference type="NCBI Taxonomy" id="1314801"/>
    <lineage>
        <taxon>Eukaryota</taxon>
        <taxon>Fungi</taxon>
        <taxon>Dikarya</taxon>
        <taxon>Ascomycota</taxon>
        <taxon>Pezizomycotina</taxon>
        <taxon>Dothideomycetes</taxon>
        <taxon>Pleosporomycetidae</taxon>
        <taxon>Pleosporales</taxon>
        <taxon>Pleomassariaceae</taxon>
        <taxon>Pleomassaria</taxon>
    </lineage>
</organism>
<dbReference type="InterPro" id="IPR018464">
    <property type="entry name" value="CENP-O"/>
</dbReference>
<keyword evidence="6" id="KW-0137">Centromere</keyword>
<reference evidence="8" key="1">
    <citation type="journal article" date="2020" name="Stud. Mycol.">
        <title>101 Dothideomycetes genomes: a test case for predicting lifestyles and emergence of pathogens.</title>
        <authorList>
            <person name="Haridas S."/>
            <person name="Albert R."/>
            <person name="Binder M."/>
            <person name="Bloem J."/>
            <person name="Labutti K."/>
            <person name="Salamov A."/>
            <person name="Andreopoulos B."/>
            <person name="Baker S."/>
            <person name="Barry K."/>
            <person name="Bills G."/>
            <person name="Bluhm B."/>
            <person name="Cannon C."/>
            <person name="Castanera R."/>
            <person name="Culley D."/>
            <person name="Daum C."/>
            <person name="Ezra D."/>
            <person name="Gonzalez J."/>
            <person name="Henrissat B."/>
            <person name="Kuo A."/>
            <person name="Liang C."/>
            <person name="Lipzen A."/>
            <person name="Lutzoni F."/>
            <person name="Magnuson J."/>
            <person name="Mondo S."/>
            <person name="Nolan M."/>
            <person name="Ohm R."/>
            <person name="Pangilinan J."/>
            <person name="Park H.-J."/>
            <person name="Ramirez L."/>
            <person name="Alfaro M."/>
            <person name="Sun H."/>
            <person name="Tritt A."/>
            <person name="Yoshinaga Y."/>
            <person name="Zwiers L.-H."/>
            <person name="Turgeon B."/>
            <person name="Goodwin S."/>
            <person name="Spatafora J."/>
            <person name="Crous P."/>
            <person name="Grigoriev I."/>
        </authorList>
    </citation>
    <scope>NUCLEOTIDE SEQUENCE</scope>
    <source>
        <strain evidence="8">CBS 279.74</strain>
    </source>
</reference>
<dbReference type="OrthoDB" id="10050372at2759"/>
<proteinExistence type="inferred from homology"/>
<evidence type="ECO:0000256" key="3">
    <source>
        <dbReference type="ARBA" id="ARBA00007321"/>
    </source>
</evidence>
<keyword evidence="9" id="KW-1185">Reference proteome</keyword>
<evidence type="ECO:0000256" key="5">
    <source>
        <dbReference type="ARBA" id="ARBA00023242"/>
    </source>
</evidence>
<sequence>MDTIESLDSDISDIRAQIASLKARRANLSSIVLSLPHLSTHISQGRVADEPQRALALKRIAAQQRRITENTYRACAGATAYKVRDPDPHAVNNGHILGVRIEVAIRGRFIETYHVHFNRPNPRYKLMLKIHHHTIPSCIPLQALRNKWLPVTDKDKSVMVEQKLIEFGKTLRRELVAWHLRTEAVDKLRVEAGLGDKGTREKEERETAVMGKVLNAFVSSDDEDEDEDDVDQDAESQRRNAHEKIIDVDADMGVREISIAWSNGLTGVFGVTKDGNIDKAAVTTSGGVRVPEVARRALGRIEGLVQRLTA</sequence>
<accession>A0A6G1JUU0</accession>
<comment type="subcellular location">
    <subcellularLocation>
        <location evidence="2">Chromosome</location>
        <location evidence="2">Centromere</location>
    </subcellularLocation>
    <subcellularLocation>
        <location evidence="1">Nucleus</location>
    </subcellularLocation>
</comment>
<dbReference type="Proteomes" id="UP000799428">
    <property type="component" value="Unassembled WGS sequence"/>
</dbReference>
<name>A0A6G1JUU0_9PLEO</name>
<dbReference type="GO" id="GO:0005634">
    <property type="term" value="C:nucleus"/>
    <property type="evidence" value="ECO:0007669"/>
    <property type="project" value="UniProtKB-SubCell"/>
</dbReference>
<evidence type="ECO:0008006" key="10">
    <source>
        <dbReference type="Google" id="ProtNLM"/>
    </source>
</evidence>
<feature type="region of interest" description="Disordered" evidence="7">
    <location>
        <begin position="220"/>
        <end position="241"/>
    </location>
</feature>
<dbReference type="EMBL" id="MU005784">
    <property type="protein sequence ID" value="KAF2704052.1"/>
    <property type="molecule type" value="Genomic_DNA"/>
</dbReference>
<protein>
    <recommendedName>
        <fullName evidence="10">Cenp-O kinetochore centromere component</fullName>
    </recommendedName>
</protein>
<dbReference type="Pfam" id="PF09496">
    <property type="entry name" value="CENP-O"/>
    <property type="match status" value="1"/>
</dbReference>
<evidence type="ECO:0000313" key="8">
    <source>
        <dbReference type="EMBL" id="KAF2704052.1"/>
    </source>
</evidence>
<feature type="compositionally biased region" description="Acidic residues" evidence="7">
    <location>
        <begin position="220"/>
        <end position="234"/>
    </location>
</feature>
<comment type="similarity">
    <text evidence="3">Belongs to the CENP-O/MCM21 family.</text>
</comment>
<evidence type="ECO:0000256" key="1">
    <source>
        <dbReference type="ARBA" id="ARBA00004123"/>
    </source>
</evidence>
<keyword evidence="4" id="KW-0158">Chromosome</keyword>
<evidence type="ECO:0000256" key="6">
    <source>
        <dbReference type="ARBA" id="ARBA00023328"/>
    </source>
</evidence>
<dbReference type="PANTHER" id="PTHR14582:SF1">
    <property type="entry name" value="CENTROMERE PROTEIN O"/>
    <property type="match status" value="1"/>
</dbReference>
<evidence type="ECO:0000313" key="9">
    <source>
        <dbReference type="Proteomes" id="UP000799428"/>
    </source>
</evidence>
<evidence type="ECO:0000256" key="2">
    <source>
        <dbReference type="ARBA" id="ARBA00004584"/>
    </source>
</evidence>
<dbReference type="GO" id="GO:0031511">
    <property type="term" value="C:Mis6-Sim4 complex"/>
    <property type="evidence" value="ECO:0007669"/>
    <property type="project" value="TreeGrafter"/>
</dbReference>
<dbReference type="PANTHER" id="PTHR14582">
    <property type="entry name" value="INNER KINETOCHORE SUBUNIT MAL2"/>
    <property type="match status" value="1"/>
</dbReference>
<gene>
    <name evidence="8" type="ORF">K504DRAFT_473701</name>
</gene>
<evidence type="ECO:0000256" key="7">
    <source>
        <dbReference type="SAM" id="MobiDB-lite"/>
    </source>
</evidence>
<evidence type="ECO:0000256" key="4">
    <source>
        <dbReference type="ARBA" id="ARBA00022454"/>
    </source>
</evidence>
<keyword evidence="5" id="KW-0539">Nucleus</keyword>